<reference evidence="1" key="1">
    <citation type="submission" date="2014-09" db="EMBL/GenBank/DDBJ databases">
        <authorList>
            <person name="Magalhaes I.L.F."/>
            <person name="Oliveira U."/>
            <person name="Santos F.R."/>
            <person name="Vidigal T.H.D.A."/>
            <person name="Brescovit A.D."/>
            <person name="Santos A.J."/>
        </authorList>
    </citation>
    <scope>NUCLEOTIDE SEQUENCE</scope>
    <source>
        <tissue evidence="1">Shoot tissue taken approximately 20 cm above the soil surface</tissue>
    </source>
</reference>
<sequence>MTSYSHFFAHTGFLTDSSINESTQ</sequence>
<dbReference type="EMBL" id="GBRH01187022">
    <property type="protein sequence ID" value="JAE10874.1"/>
    <property type="molecule type" value="Transcribed_RNA"/>
</dbReference>
<name>A0A0A9FI07_ARUDO</name>
<accession>A0A0A9FI07</accession>
<proteinExistence type="predicted"/>
<dbReference type="AlphaFoldDB" id="A0A0A9FI07"/>
<evidence type="ECO:0000313" key="1">
    <source>
        <dbReference type="EMBL" id="JAE10874.1"/>
    </source>
</evidence>
<organism evidence="1">
    <name type="scientific">Arundo donax</name>
    <name type="common">Giant reed</name>
    <name type="synonym">Donax arundinaceus</name>
    <dbReference type="NCBI Taxonomy" id="35708"/>
    <lineage>
        <taxon>Eukaryota</taxon>
        <taxon>Viridiplantae</taxon>
        <taxon>Streptophyta</taxon>
        <taxon>Embryophyta</taxon>
        <taxon>Tracheophyta</taxon>
        <taxon>Spermatophyta</taxon>
        <taxon>Magnoliopsida</taxon>
        <taxon>Liliopsida</taxon>
        <taxon>Poales</taxon>
        <taxon>Poaceae</taxon>
        <taxon>PACMAD clade</taxon>
        <taxon>Arundinoideae</taxon>
        <taxon>Arundineae</taxon>
        <taxon>Arundo</taxon>
    </lineage>
</organism>
<reference evidence="1" key="2">
    <citation type="journal article" date="2015" name="Data Brief">
        <title>Shoot transcriptome of the giant reed, Arundo donax.</title>
        <authorList>
            <person name="Barrero R.A."/>
            <person name="Guerrero F.D."/>
            <person name="Moolhuijzen P."/>
            <person name="Goolsby J.A."/>
            <person name="Tidwell J."/>
            <person name="Bellgard S.E."/>
            <person name="Bellgard M.I."/>
        </authorList>
    </citation>
    <scope>NUCLEOTIDE SEQUENCE</scope>
    <source>
        <tissue evidence="1">Shoot tissue taken approximately 20 cm above the soil surface</tissue>
    </source>
</reference>
<protein>
    <submittedName>
        <fullName evidence="1">Uncharacterized protein</fullName>
    </submittedName>
</protein>